<keyword evidence="3" id="KW-1185">Reference proteome</keyword>
<evidence type="ECO:0000256" key="1">
    <source>
        <dbReference type="SAM" id="MobiDB-lite"/>
    </source>
</evidence>
<protein>
    <submittedName>
        <fullName evidence="2">Uncharacterized protein</fullName>
    </submittedName>
</protein>
<dbReference type="PANTHER" id="PTHR14659:SF1">
    <property type="entry name" value="ALPHA- AND GAMMA-ADAPTIN-BINDING PROTEIN P34"/>
    <property type="match status" value="1"/>
</dbReference>
<evidence type="ECO:0000313" key="2">
    <source>
        <dbReference type="EMBL" id="CAJ1409740.1"/>
    </source>
</evidence>
<organism evidence="2 3">
    <name type="scientific">Effrenium voratum</name>
    <dbReference type="NCBI Taxonomy" id="2562239"/>
    <lineage>
        <taxon>Eukaryota</taxon>
        <taxon>Sar</taxon>
        <taxon>Alveolata</taxon>
        <taxon>Dinophyceae</taxon>
        <taxon>Suessiales</taxon>
        <taxon>Symbiodiniaceae</taxon>
        <taxon>Effrenium</taxon>
    </lineage>
</organism>
<feature type="compositionally biased region" description="Basic and acidic residues" evidence="1">
    <location>
        <begin position="203"/>
        <end position="218"/>
    </location>
</feature>
<dbReference type="AlphaFoldDB" id="A0AA36JQ89"/>
<dbReference type="InterPro" id="IPR019341">
    <property type="entry name" value="Alpha/Gamma-adaptin-bd_p34"/>
</dbReference>
<dbReference type="Proteomes" id="UP001178507">
    <property type="component" value="Unassembled WGS sequence"/>
</dbReference>
<gene>
    <name evidence="2" type="ORF">EVOR1521_LOCUS30762</name>
</gene>
<dbReference type="PANTHER" id="PTHR14659">
    <property type="entry name" value="ALPHA- AND GAMMA-ADAPTIN-BINDING PROTEIN P34"/>
    <property type="match status" value="1"/>
</dbReference>
<dbReference type="EMBL" id="CAUJNA010003783">
    <property type="protein sequence ID" value="CAJ1409740.1"/>
    <property type="molecule type" value="Genomic_DNA"/>
</dbReference>
<evidence type="ECO:0000313" key="3">
    <source>
        <dbReference type="Proteomes" id="UP001178507"/>
    </source>
</evidence>
<feature type="region of interest" description="Disordered" evidence="1">
    <location>
        <begin position="182"/>
        <end position="218"/>
    </location>
</feature>
<name>A0AA36JQ89_9DINO</name>
<accession>A0AA36JQ89</accession>
<proteinExistence type="predicted"/>
<comment type="caution">
    <text evidence="2">The sequence shown here is derived from an EMBL/GenBank/DDBJ whole genome shotgun (WGS) entry which is preliminary data.</text>
</comment>
<reference evidence="2" key="1">
    <citation type="submission" date="2023-08" db="EMBL/GenBank/DDBJ databases">
        <authorList>
            <person name="Chen Y."/>
            <person name="Shah S."/>
            <person name="Dougan E. K."/>
            <person name="Thang M."/>
            <person name="Chan C."/>
        </authorList>
    </citation>
    <scope>NUCLEOTIDE SEQUENCE</scope>
</reference>
<sequence>MSLPTVLLVGDSALGAKLLPALAGSDAVGTIETKYYTAHIEYKVLALDSADQQQLDAAEAVIFVWEVEQSETFKLIQGLVRDEEEEGPDRVQLCVAVGADSEQLDGAREWCIDHGYEFLCCPLGGDDLQSLKERSSAGDRRTGLLDDVPENSILRLMEALECHSSWSSLTAKKPAAAIAVEPEQQQPAKRAETNGYTPLPDAPKAKCDVSKPTGMEKVHDRIQDEDLAEADEFEKLAHEMKEVRAMEDHAARRDRACDLAMRLASALGVDSDSD</sequence>